<feature type="non-terminal residue" evidence="2">
    <location>
        <position position="1"/>
    </location>
</feature>
<accession>A0A1Q3BJK1</accession>
<protein>
    <recommendedName>
        <fullName evidence="1">Retrovirus-related Pol polyprotein from transposon TNT 1-94-like beta-barrel domain-containing protein</fullName>
    </recommendedName>
</protein>
<evidence type="ECO:0000313" key="3">
    <source>
        <dbReference type="Proteomes" id="UP000187406"/>
    </source>
</evidence>
<evidence type="ECO:0000259" key="1">
    <source>
        <dbReference type="Pfam" id="PF22936"/>
    </source>
</evidence>
<dbReference type="InterPro" id="IPR054722">
    <property type="entry name" value="PolX-like_BBD"/>
</dbReference>
<gene>
    <name evidence="2" type="ORF">CFOL_v3_11582</name>
</gene>
<dbReference type="EMBL" id="BDDD01000605">
    <property type="protein sequence ID" value="GAV68079.1"/>
    <property type="molecule type" value="Genomic_DNA"/>
</dbReference>
<feature type="non-terminal residue" evidence="2">
    <location>
        <position position="108"/>
    </location>
</feature>
<dbReference type="AlphaFoldDB" id="A0A1Q3BJK1"/>
<evidence type="ECO:0000313" key="2">
    <source>
        <dbReference type="EMBL" id="GAV68079.1"/>
    </source>
</evidence>
<dbReference type="Proteomes" id="UP000187406">
    <property type="component" value="Unassembled WGS sequence"/>
</dbReference>
<keyword evidence="3" id="KW-1185">Reference proteome</keyword>
<feature type="domain" description="Retrovirus-related Pol polyprotein from transposon TNT 1-94-like beta-barrel" evidence="1">
    <location>
        <begin position="1"/>
        <end position="73"/>
    </location>
</feature>
<name>A0A1Q3BJK1_CEPFO</name>
<dbReference type="OrthoDB" id="1728030at2759"/>
<organism evidence="2 3">
    <name type="scientific">Cephalotus follicularis</name>
    <name type="common">Albany pitcher plant</name>
    <dbReference type="NCBI Taxonomy" id="3775"/>
    <lineage>
        <taxon>Eukaryota</taxon>
        <taxon>Viridiplantae</taxon>
        <taxon>Streptophyta</taxon>
        <taxon>Embryophyta</taxon>
        <taxon>Tracheophyta</taxon>
        <taxon>Spermatophyta</taxon>
        <taxon>Magnoliopsida</taxon>
        <taxon>eudicotyledons</taxon>
        <taxon>Gunneridae</taxon>
        <taxon>Pentapetalae</taxon>
        <taxon>rosids</taxon>
        <taxon>fabids</taxon>
        <taxon>Oxalidales</taxon>
        <taxon>Cephalotaceae</taxon>
        <taxon>Cephalotus</taxon>
    </lineage>
</organism>
<sequence>CSSHVTPNRDWFSTYQSKDRKVLLDNNKALKVKGIGRIQIKMFDGIVRSSEAWYVLGLKKNLNYLGILDSHGYRCTGDNGVIKVLKGARVVIKGKKVDGFYQLLGSTV</sequence>
<reference evidence="3" key="1">
    <citation type="submission" date="2016-04" db="EMBL/GenBank/DDBJ databases">
        <title>Cephalotus genome sequencing.</title>
        <authorList>
            <person name="Fukushima K."/>
            <person name="Hasebe M."/>
            <person name="Fang X."/>
        </authorList>
    </citation>
    <scope>NUCLEOTIDE SEQUENCE [LARGE SCALE GENOMIC DNA]</scope>
    <source>
        <strain evidence="3">cv. St1</strain>
    </source>
</reference>
<comment type="caution">
    <text evidence="2">The sequence shown here is derived from an EMBL/GenBank/DDBJ whole genome shotgun (WGS) entry which is preliminary data.</text>
</comment>
<proteinExistence type="predicted"/>
<dbReference type="Pfam" id="PF22936">
    <property type="entry name" value="Pol_BBD"/>
    <property type="match status" value="1"/>
</dbReference>
<dbReference type="InParanoid" id="A0A1Q3BJK1"/>